<organism evidence="1 2">
    <name type="scientific">Caballeronia choica</name>
    <dbReference type="NCBI Taxonomy" id="326476"/>
    <lineage>
        <taxon>Bacteria</taxon>
        <taxon>Pseudomonadati</taxon>
        <taxon>Pseudomonadota</taxon>
        <taxon>Betaproteobacteria</taxon>
        <taxon>Burkholderiales</taxon>
        <taxon>Burkholderiaceae</taxon>
        <taxon>Caballeronia</taxon>
    </lineage>
</organism>
<keyword evidence="2" id="KW-1185">Reference proteome</keyword>
<gene>
    <name evidence="1" type="ORF">AWB68_08593</name>
</gene>
<protein>
    <submittedName>
        <fullName evidence="1">Uncharacterized protein</fullName>
    </submittedName>
</protein>
<proteinExistence type="predicted"/>
<dbReference type="RefSeq" id="WP_087650269.1">
    <property type="nucleotide sequence ID" value="NZ_FCON02000339.1"/>
</dbReference>
<reference evidence="1" key="1">
    <citation type="submission" date="2016-01" db="EMBL/GenBank/DDBJ databases">
        <authorList>
            <person name="Peeters C."/>
        </authorList>
    </citation>
    <scope>NUCLEOTIDE SEQUENCE [LARGE SCALE GENOMIC DNA]</scope>
    <source>
        <strain evidence="1">LMG 22940</strain>
    </source>
</reference>
<dbReference type="Proteomes" id="UP000054770">
    <property type="component" value="Unassembled WGS sequence"/>
</dbReference>
<evidence type="ECO:0000313" key="2">
    <source>
        <dbReference type="Proteomes" id="UP000054770"/>
    </source>
</evidence>
<dbReference type="EMBL" id="FCON02000339">
    <property type="protein sequence ID" value="SAL87928.1"/>
    <property type="molecule type" value="Genomic_DNA"/>
</dbReference>
<dbReference type="AlphaFoldDB" id="A0A158L3F9"/>
<name>A0A158L3F9_9BURK</name>
<sequence>MRRGRLIEKRTAEALTAGLSRFGIAFRVSLNDSRLNYAAVNLAANFEVAKRAADLAAARDHLGVCAAEAALSSDCLL</sequence>
<evidence type="ECO:0000313" key="1">
    <source>
        <dbReference type="EMBL" id="SAL87928.1"/>
    </source>
</evidence>
<accession>A0A158L3F9</accession>
<comment type="caution">
    <text evidence="1">The sequence shown here is derived from an EMBL/GenBank/DDBJ whole genome shotgun (WGS) entry which is preliminary data.</text>
</comment>